<organism evidence="3 4">
    <name type="scientific">Coffea arabica</name>
    <name type="common">Arabian coffee</name>
    <dbReference type="NCBI Taxonomy" id="13443"/>
    <lineage>
        <taxon>Eukaryota</taxon>
        <taxon>Viridiplantae</taxon>
        <taxon>Streptophyta</taxon>
        <taxon>Embryophyta</taxon>
        <taxon>Tracheophyta</taxon>
        <taxon>Spermatophyta</taxon>
        <taxon>Magnoliopsida</taxon>
        <taxon>eudicotyledons</taxon>
        <taxon>Gunneridae</taxon>
        <taxon>Pentapetalae</taxon>
        <taxon>asterids</taxon>
        <taxon>lamiids</taxon>
        <taxon>Gentianales</taxon>
        <taxon>Rubiaceae</taxon>
        <taxon>Ixoroideae</taxon>
        <taxon>Gardenieae complex</taxon>
        <taxon>Bertiereae - Coffeeae clade</taxon>
        <taxon>Coffeeae</taxon>
        <taxon>Coffea</taxon>
    </lineage>
</organism>
<dbReference type="GeneID" id="113724553"/>
<reference evidence="4" key="1">
    <citation type="submission" date="2025-08" db="UniProtKB">
        <authorList>
            <consortium name="RefSeq"/>
        </authorList>
    </citation>
    <scope>IDENTIFICATION</scope>
    <source>
        <tissue evidence="4">Leaves</tissue>
    </source>
</reference>
<gene>
    <name evidence="4" type="primary">LOC113724553</name>
</gene>
<evidence type="ECO:0000256" key="1">
    <source>
        <dbReference type="ARBA" id="ARBA00008668"/>
    </source>
</evidence>
<dbReference type="InterPro" id="IPR001087">
    <property type="entry name" value="GDSL"/>
</dbReference>
<evidence type="ECO:0000313" key="3">
    <source>
        <dbReference type="Proteomes" id="UP001652660"/>
    </source>
</evidence>
<dbReference type="PANTHER" id="PTHR45966:SF1">
    <property type="entry name" value="GDSL ESTERASE_LIPASE 1-RELATED"/>
    <property type="match status" value="1"/>
</dbReference>
<dbReference type="InterPro" id="IPR044552">
    <property type="entry name" value="GLIP1-5/GLL25"/>
</dbReference>
<keyword evidence="2" id="KW-0732">Signal</keyword>
<dbReference type="Gene3D" id="3.40.50.1110">
    <property type="entry name" value="SGNH hydrolase"/>
    <property type="match status" value="1"/>
</dbReference>
<dbReference type="Pfam" id="PF00657">
    <property type="entry name" value="Lipase_GDSL"/>
    <property type="match status" value="1"/>
</dbReference>
<dbReference type="PANTHER" id="PTHR45966">
    <property type="entry name" value="GDSL-LIKE LIPASE/ACYLHYDROLASE"/>
    <property type="match status" value="1"/>
</dbReference>
<accession>A0ABM4WN80</accession>
<proteinExistence type="inferred from homology"/>
<keyword evidence="3" id="KW-1185">Reference proteome</keyword>
<sequence length="224" mass="25032">MENSDGKCEDMPIDDKLEDSDYEMATDEADIIDECINVGQQFSLLVVLASLTIPSDYFHHDDHHPETTAALFVFGDSLVDPGNNNYINTTTGSLCDGPVIPDFIPDFIAEYAKLPFLPPCLRIGYQYQLAYGTNFASGGAGALVETFPGLVIDLQKQLWYFKEVKKQLRLNLGKRGAKQIVSNSVYLFHIGVNDYVNYFTNSRTFKSSKPEDYVKIKVMSSVLS</sequence>
<comment type="similarity">
    <text evidence="1">Belongs to the 'GDSL' lipolytic enzyme family.</text>
</comment>
<dbReference type="RefSeq" id="XP_071933235.1">
    <property type="nucleotide sequence ID" value="XM_072077134.1"/>
</dbReference>
<dbReference type="InterPro" id="IPR036514">
    <property type="entry name" value="SGNH_hydro_sf"/>
</dbReference>
<dbReference type="Proteomes" id="UP001652660">
    <property type="component" value="Chromosome 2c"/>
</dbReference>
<name>A0ABM4WN80_COFAR</name>
<evidence type="ECO:0000313" key="4">
    <source>
        <dbReference type="RefSeq" id="XP_071933235.1"/>
    </source>
</evidence>
<evidence type="ECO:0000256" key="2">
    <source>
        <dbReference type="ARBA" id="ARBA00022729"/>
    </source>
</evidence>
<protein>
    <submittedName>
        <fullName evidence="4">GDSL esterase/lipase 1-like</fullName>
    </submittedName>
</protein>